<dbReference type="RefSeq" id="WP_005478859.1">
    <property type="nucleotide sequence ID" value="NZ_KB405067.1"/>
</dbReference>
<proteinExistence type="predicted"/>
<dbReference type="Proteomes" id="UP000030760">
    <property type="component" value="Unassembled WGS sequence"/>
</dbReference>
<dbReference type="GeneID" id="96269913"/>
<name>M3DGK2_9ACTN</name>
<organism evidence="1 2">
    <name type="scientific">Streptomyces bottropensis ATCC 25435</name>
    <dbReference type="NCBI Taxonomy" id="1054862"/>
    <lineage>
        <taxon>Bacteria</taxon>
        <taxon>Bacillati</taxon>
        <taxon>Actinomycetota</taxon>
        <taxon>Actinomycetes</taxon>
        <taxon>Kitasatosporales</taxon>
        <taxon>Streptomycetaceae</taxon>
        <taxon>Streptomyces</taxon>
    </lineage>
</organism>
<evidence type="ECO:0000313" key="2">
    <source>
        <dbReference type="Proteomes" id="UP000030760"/>
    </source>
</evidence>
<sequence length="370" mass="38915">MSTRTALRDTFAGKRHRPALASAVSVCLSAAVLSGCSSLTPAHEIGPSGSGSPSAQQMVRVLETLLPEGRFSGQRGRGLGSGSTAPSASLVYGRDGNEAKVSVSLYRWGVPVPPLFLQCPDTAYAPFSRCTETRVPGGGKLTLDRSPAKGSEPSGVEVLTAQFTYGGGEQVVVTQTEMRPGQWPAGGDTSLPLAGGRLSAVATSPRWKPVLSRMPKPPDSERAEATGGVPGKEIARALAALLPTGLRVRQPAGSDGFGHVVVDDGRGESLVAANVQRWKPGDTRMAKVFEKSTTLPDGTRVRIAEEPSPHGGKGAVERSVDVLRDDGFRVVVMAVNARGYGLRASRADPALTLRQLRRIALDGTWRHLAR</sequence>
<dbReference type="EMBL" id="KB405067">
    <property type="protein sequence ID" value="EMF55822.1"/>
    <property type="molecule type" value="Genomic_DNA"/>
</dbReference>
<reference evidence="2" key="1">
    <citation type="journal article" date="2013" name="Genome Announc.">
        <title>Draft Genome Sequence of Streptomyces bottropensis ATCC 25435, a Bottromycin-Producing Actinomycete.</title>
        <authorList>
            <person name="Zhang H."/>
            <person name="Zhou W."/>
            <person name="Zhuang Y."/>
            <person name="Liang X."/>
            <person name="Liu T."/>
        </authorList>
    </citation>
    <scope>NUCLEOTIDE SEQUENCE [LARGE SCALE GENOMIC DNA]</scope>
    <source>
        <strain evidence="2">ATCC 25435</strain>
    </source>
</reference>
<dbReference type="AlphaFoldDB" id="M3DGK2"/>
<evidence type="ECO:0000313" key="1">
    <source>
        <dbReference type="EMBL" id="EMF55822.1"/>
    </source>
</evidence>
<accession>M3DGK2</accession>
<protein>
    <submittedName>
        <fullName evidence="1">Uncharacterized protein</fullName>
    </submittedName>
</protein>
<gene>
    <name evidence="1" type="ORF">SBD_3135</name>
</gene>